<comment type="caution">
    <text evidence="5">The sequence shown here is derived from an EMBL/GenBank/DDBJ whole genome shotgun (WGS) entry which is preliminary data.</text>
</comment>
<feature type="domain" description="HTH luxR-type" evidence="4">
    <location>
        <begin position="831"/>
        <end position="896"/>
    </location>
</feature>
<evidence type="ECO:0000313" key="6">
    <source>
        <dbReference type="Proteomes" id="UP000282460"/>
    </source>
</evidence>
<dbReference type="Gene3D" id="3.40.50.300">
    <property type="entry name" value="P-loop containing nucleotide triphosphate hydrolases"/>
    <property type="match status" value="1"/>
</dbReference>
<dbReference type="Pfam" id="PF00196">
    <property type="entry name" value="GerE"/>
    <property type="match status" value="1"/>
</dbReference>
<sequence>MGYSAFHIEVAEGSSTLDAERERLVSHLLSRLGFGTGVVIAAAWGAGKSFMLSRLVTELRSVDTQVSIIKVRGARSTKLVLDYIQHAQPNQLLAIDDAHALSDEAFTLLLNHLVETGTPFIATISTEPSRGQGEPLRGRDLSALWTDLDSERVDLKGVGYDEATRIVNEASGKVQLDAVTRAQIIGEAAGSPLLLRELTQAAVDSDGWSLGDSFSLAVGPAVVSSRLIELVAPQLGELTERDRVALIVLAKLGPVAYPWATRLFGTDVINTLVRRRFIRRNPGSVEGVSTGVLYANVLLADADPVFIAKCERDLEQALVCLIRDGADSPEACVVVGTLWANDEDGTPATAGSPAEAARILERAAERANSAGHPISAELFARRARALHTSPGILEQLSRARAAQRDVHGAFELLENSPAAIHTERENDIRLLSWWMTLIQWDGDRESRRRTCFDVARSWGTVNDLVDDWEVLTSAGSELVESRYARGIDHLERLLEARSTSPEIRLRSLTALVPAYVYTGRARELDTAIDLGRTLASELIAVGSADSPEVRHASLEFLLHSGLFRGLTGTRSSTLMKDANSFALKAADSGDVAALACVNIVAGHAALVGGRADQALSELLAAAKRVEGTTAAILTPLILLLLTHTLAVLKQSDSARAMRTRLAAFENTRSPWQSFGEDLGLVQLLISSGDTDAARQKCLSIADTLDRRCRLMLVRVLHLAYALGEPAKKTVAQLGCPPPVEQCEVTRALEEHLRAADAADAFRLDAAATHLQSIGLFAESALAYGAAHVAHLAHGRTEAATSSFTAASHLAQGRGWTDSPGQRHATPQLQMASSPLALLTKRELEVGRLASVGLSNAEIAERLYLSVRTVESHILQARKKLGAGRRTELALHFRHTPGTHAGGTSHR</sequence>
<protein>
    <submittedName>
        <fullName evidence="5">LuxR family transcriptional regulator</fullName>
    </submittedName>
</protein>
<name>A0A3L7J164_9MICO</name>
<dbReference type="PANTHER" id="PTHR44688">
    <property type="entry name" value="DNA-BINDING TRANSCRIPTIONAL ACTIVATOR DEVR_DOSR"/>
    <property type="match status" value="1"/>
</dbReference>
<keyword evidence="6" id="KW-1185">Reference proteome</keyword>
<dbReference type="Gene3D" id="1.10.10.10">
    <property type="entry name" value="Winged helix-like DNA-binding domain superfamily/Winged helix DNA-binding domain"/>
    <property type="match status" value="1"/>
</dbReference>
<evidence type="ECO:0000259" key="4">
    <source>
        <dbReference type="PROSITE" id="PS50043"/>
    </source>
</evidence>
<dbReference type="CDD" id="cd06170">
    <property type="entry name" value="LuxR_C_like"/>
    <property type="match status" value="1"/>
</dbReference>
<keyword evidence="2" id="KW-0238">DNA-binding</keyword>
<dbReference type="PANTHER" id="PTHR44688:SF16">
    <property type="entry name" value="DNA-BINDING TRANSCRIPTIONAL ACTIVATOR DEVR_DOSR"/>
    <property type="match status" value="1"/>
</dbReference>
<dbReference type="InterPro" id="IPR016032">
    <property type="entry name" value="Sig_transdc_resp-reg_C-effctor"/>
</dbReference>
<dbReference type="GO" id="GO:0003677">
    <property type="term" value="F:DNA binding"/>
    <property type="evidence" value="ECO:0007669"/>
    <property type="project" value="UniProtKB-KW"/>
</dbReference>
<gene>
    <name evidence="5" type="ORF">D9V28_07810</name>
</gene>
<reference evidence="5 6" key="1">
    <citation type="submission" date="2018-10" db="EMBL/GenBank/DDBJ databases">
        <authorList>
            <person name="Li J."/>
        </authorList>
    </citation>
    <scope>NUCLEOTIDE SEQUENCE [LARGE SCALE GENOMIC DNA]</scope>
    <source>
        <strain evidence="5 6">ZD1-4</strain>
    </source>
</reference>
<dbReference type="SUPFAM" id="SSF46894">
    <property type="entry name" value="C-terminal effector domain of the bipartite response regulators"/>
    <property type="match status" value="1"/>
</dbReference>
<evidence type="ECO:0000256" key="2">
    <source>
        <dbReference type="ARBA" id="ARBA00023125"/>
    </source>
</evidence>
<dbReference type="InterPro" id="IPR036388">
    <property type="entry name" value="WH-like_DNA-bd_sf"/>
</dbReference>
<keyword evidence="1" id="KW-0805">Transcription regulation</keyword>
<organism evidence="5 6">
    <name type="scientific">Mycetocola zhadangensis</name>
    <dbReference type="NCBI Taxonomy" id="1164595"/>
    <lineage>
        <taxon>Bacteria</taxon>
        <taxon>Bacillati</taxon>
        <taxon>Actinomycetota</taxon>
        <taxon>Actinomycetes</taxon>
        <taxon>Micrococcales</taxon>
        <taxon>Microbacteriaceae</taxon>
        <taxon>Mycetocola</taxon>
    </lineage>
</organism>
<dbReference type="InterPro" id="IPR000792">
    <property type="entry name" value="Tscrpt_reg_LuxR_C"/>
</dbReference>
<evidence type="ECO:0000256" key="1">
    <source>
        <dbReference type="ARBA" id="ARBA00023015"/>
    </source>
</evidence>
<dbReference type="Proteomes" id="UP000282460">
    <property type="component" value="Unassembled WGS sequence"/>
</dbReference>
<dbReference type="PROSITE" id="PS50043">
    <property type="entry name" value="HTH_LUXR_2"/>
    <property type="match status" value="1"/>
</dbReference>
<accession>A0A3L7J164</accession>
<dbReference type="SUPFAM" id="SSF52540">
    <property type="entry name" value="P-loop containing nucleoside triphosphate hydrolases"/>
    <property type="match status" value="1"/>
</dbReference>
<dbReference type="InterPro" id="IPR027417">
    <property type="entry name" value="P-loop_NTPase"/>
</dbReference>
<dbReference type="SMART" id="SM00421">
    <property type="entry name" value="HTH_LUXR"/>
    <property type="match status" value="1"/>
</dbReference>
<keyword evidence="3" id="KW-0804">Transcription</keyword>
<proteinExistence type="predicted"/>
<dbReference type="PRINTS" id="PR00038">
    <property type="entry name" value="HTHLUXR"/>
</dbReference>
<dbReference type="GO" id="GO:0006355">
    <property type="term" value="P:regulation of DNA-templated transcription"/>
    <property type="evidence" value="ECO:0007669"/>
    <property type="project" value="InterPro"/>
</dbReference>
<evidence type="ECO:0000313" key="5">
    <source>
        <dbReference type="EMBL" id="RLQ84129.1"/>
    </source>
</evidence>
<dbReference type="EMBL" id="RCWJ01000002">
    <property type="protein sequence ID" value="RLQ84129.1"/>
    <property type="molecule type" value="Genomic_DNA"/>
</dbReference>
<evidence type="ECO:0000256" key="3">
    <source>
        <dbReference type="ARBA" id="ARBA00023163"/>
    </source>
</evidence>
<dbReference type="AlphaFoldDB" id="A0A3L7J164"/>